<sequence>MREGIVDLKNLIDNAQKLPNIPKVVQELIESFGDENINNEAIAKKISADQVLTAKVLRAANSAHYGGNRKVGSVSDAVFILGFNAVRTLVLASGMTGAFKAPDGFDLPAFWHNSFAVASTCKWLAKFSKDDVETAFTCGMIHNIGELLIHIILPDECKEIQKIVDRGARNSDIEKNVLGFNFPEAGAELANRWKFPDAIVEGIRHQLNPLDAPEFSRFAALINLADYIVHENEKDGGATLVENFPNDVAIKLGINLVKLIERIDETKDLIGGFDELLH</sequence>
<dbReference type="Proteomes" id="UP001253595">
    <property type="component" value="Unassembled WGS sequence"/>
</dbReference>
<dbReference type="RefSeq" id="WP_310073626.1">
    <property type="nucleotide sequence ID" value="NZ_JAVDVX010000005.1"/>
</dbReference>
<dbReference type="Pfam" id="PF08668">
    <property type="entry name" value="HDOD"/>
    <property type="match status" value="1"/>
</dbReference>
<evidence type="ECO:0000313" key="3">
    <source>
        <dbReference type="Proteomes" id="UP001253595"/>
    </source>
</evidence>
<keyword evidence="3" id="KW-1185">Reference proteome</keyword>
<name>A0ABU1V0E9_9GAMM</name>
<protein>
    <submittedName>
        <fullName evidence="2">HD-like signal output (HDOD) protein</fullName>
    </submittedName>
</protein>
<reference evidence="2 3" key="1">
    <citation type="submission" date="2023-07" db="EMBL/GenBank/DDBJ databases">
        <title>Sorghum-associated microbial communities from plants grown in Nebraska, USA.</title>
        <authorList>
            <person name="Schachtman D."/>
        </authorList>
    </citation>
    <scope>NUCLEOTIDE SEQUENCE [LARGE SCALE GENOMIC DNA]</scope>
    <source>
        <strain evidence="2 3">BE190</strain>
    </source>
</reference>
<dbReference type="PANTHER" id="PTHR33525:SF6">
    <property type="entry name" value="HDOD DOMAIN-CONTAINING PROTEIN"/>
    <property type="match status" value="1"/>
</dbReference>
<accession>A0ABU1V0E9</accession>
<evidence type="ECO:0000313" key="2">
    <source>
        <dbReference type="EMBL" id="MDR7090915.1"/>
    </source>
</evidence>
<dbReference type="Gene3D" id="1.10.3210.10">
    <property type="entry name" value="Hypothetical protein af1432"/>
    <property type="match status" value="1"/>
</dbReference>
<evidence type="ECO:0000259" key="1">
    <source>
        <dbReference type="PROSITE" id="PS51833"/>
    </source>
</evidence>
<dbReference type="InterPro" id="IPR013976">
    <property type="entry name" value="HDOD"/>
</dbReference>
<dbReference type="InterPro" id="IPR052340">
    <property type="entry name" value="RNase_Y/CdgJ"/>
</dbReference>
<comment type="caution">
    <text evidence="2">The sequence shown here is derived from an EMBL/GenBank/DDBJ whole genome shotgun (WGS) entry which is preliminary data.</text>
</comment>
<dbReference type="EMBL" id="JAVDVX010000005">
    <property type="protein sequence ID" value="MDR7090915.1"/>
    <property type="molecule type" value="Genomic_DNA"/>
</dbReference>
<proteinExistence type="predicted"/>
<feature type="domain" description="HDOD" evidence="1">
    <location>
        <begin position="18"/>
        <end position="209"/>
    </location>
</feature>
<dbReference type="PROSITE" id="PS51833">
    <property type="entry name" value="HDOD"/>
    <property type="match status" value="1"/>
</dbReference>
<dbReference type="PANTHER" id="PTHR33525">
    <property type="match status" value="1"/>
</dbReference>
<gene>
    <name evidence="2" type="ORF">J2X05_002941</name>
</gene>
<dbReference type="SUPFAM" id="SSF109604">
    <property type="entry name" value="HD-domain/PDEase-like"/>
    <property type="match status" value="1"/>
</dbReference>
<organism evidence="2 3">
    <name type="scientific">Cellvibrio fibrivorans</name>
    <dbReference type="NCBI Taxonomy" id="126350"/>
    <lineage>
        <taxon>Bacteria</taxon>
        <taxon>Pseudomonadati</taxon>
        <taxon>Pseudomonadota</taxon>
        <taxon>Gammaproteobacteria</taxon>
        <taxon>Cellvibrionales</taxon>
        <taxon>Cellvibrionaceae</taxon>
        <taxon>Cellvibrio</taxon>
    </lineage>
</organism>